<dbReference type="PANTHER" id="PTHR42879">
    <property type="entry name" value="3-OXOACYL-(ACYL-CARRIER-PROTEIN) REDUCTASE"/>
    <property type="match status" value="1"/>
</dbReference>
<dbReference type="RefSeq" id="WP_100773035.1">
    <property type="nucleotide sequence ID" value="NZ_PIQN01000028.1"/>
</dbReference>
<comment type="caution">
    <text evidence="2">The sequence shown here is derived from an EMBL/GenBank/DDBJ whole genome shotgun (WGS) entry which is preliminary data.</text>
</comment>
<organism evidence="2 3">
    <name type="scientific">Rhizobium sullae</name>
    <name type="common">Rhizobium hedysari</name>
    <dbReference type="NCBI Taxonomy" id="50338"/>
    <lineage>
        <taxon>Bacteria</taxon>
        <taxon>Pseudomonadati</taxon>
        <taxon>Pseudomonadota</taxon>
        <taxon>Alphaproteobacteria</taxon>
        <taxon>Hyphomicrobiales</taxon>
        <taxon>Rhizobiaceae</taxon>
        <taxon>Rhizobium/Agrobacterium group</taxon>
        <taxon>Rhizobium</taxon>
    </lineage>
</organism>
<proteinExistence type="inferred from homology"/>
<protein>
    <submittedName>
        <fullName evidence="2">3-oxoacyl-ACP reductase</fullName>
    </submittedName>
</protein>
<reference evidence="2 3" key="2">
    <citation type="submission" date="2017-12" db="EMBL/GenBank/DDBJ databases">
        <title>Genome sequence of Rhizobium sullae HCNT1 isolated from Sulla coronaria nodules and featuring peculiar denitrification phenotypes.</title>
        <authorList>
            <person name="De Diego-Diaz B."/>
            <person name="Treu L."/>
            <person name="Campanaro S."/>
            <person name="Da Silva Duarte V."/>
            <person name="Basaglia M."/>
            <person name="Favaro L."/>
            <person name="Casella S."/>
            <person name="Squartini A."/>
        </authorList>
    </citation>
    <scope>NUCLEOTIDE SEQUENCE [LARGE SCALE GENOMIC DNA]</scope>
    <source>
        <strain evidence="2 3">HCNT1</strain>
    </source>
</reference>
<reference evidence="2 3" key="1">
    <citation type="submission" date="2017-11" db="EMBL/GenBank/DDBJ databases">
        <authorList>
            <person name="Han C.G."/>
        </authorList>
    </citation>
    <scope>NUCLEOTIDE SEQUENCE [LARGE SCALE GENOMIC DNA]</scope>
    <source>
        <strain evidence="2 3">HCNT1</strain>
    </source>
</reference>
<name>A0A2N0D093_RHISU</name>
<dbReference type="Gene3D" id="3.40.50.720">
    <property type="entry name" value="NAD(P)-binding Rossmann-like Domain"/>
    <property type="match status" value="1"/>
</dbReference>
<dbReference type="EMBL" id="PIQN01000028">
    <property type="protein sequence ID" value="PKA39478.1"/>
    <property type="molecule type" value="Genomic_DNA"/>
</dbReference>
<evidence type="ECO:0000313" key="3">
    <source>
        <dbReference type="Proteomes" id="UP000232164"/>
    </source>
</evidence>
<dbReference type="PRINTS" id="PR00081">
    <property type="entry name" value="GDHRDH"/>
</dbReference>
<dbReference type="Pfam" id="PF13561">
    <property type="entry name" value="adh_short_C2"/>
    <property type="match status" value="1"/>
</dbReference>
<dbReference type="InterPro" id="IPR002347">
    <property type="entry name" value="SDR_fam"/>
</dbReference>
<dbReference type="SUPFAM" id="SSF51735">
    <property type="entry name" value="NAD(P)-binding Rossmann-fold domains"/>
    <property type="match status" value="1"/>
</dbReference>
<dbReference type="Proteomes" id="UP000232164">
    <property type="component" value="Unassembled WGS sequence"/>
</dbReference>
<evidence type="ECO:0000256" key="1">
    <source>
        <dbReference type="ARBA" id="ARBA00006484"/>
    </source>
</evidence>
<comment type="similarity">
    <text evidence="1">Belongs to the short-chain dehydrogenases/reductases (SDR) family.</text>
</comment>
<dbReference type="PANTHER" id="PTHR42879:SF6">
    <property type="entry name" value="NADPH-DEPENDENT REDUCTASE BACG"/>
    <property type="match status" value="1"/>
</dbReference>
<gene>
    <name evidence="2" type="ORF">CWR43_32390</name>
</gene>
<evidence type="ECO:0000313" key="2">
    <source>
        <dbReference type="EMBL" id="PKA39478.1"/>
    </source>
</evidence>
<sequence length="259" mass="26837">MDLGLRGRNAIVCASSAGLGRACALELARAGCILVINGRDEASLEGAAEDIRKETGATVHAVAGDISMREVQDALIAAVQSVDILVNNNGGPPFRDFRTVDREALLAGVVGNMATPIELVQKVIDGMVERQFGRIVNITSASVKMPLSGLDLSSGARAGLTGFLAGVARSVAHANVTINFLLPGAFDTRRLRSGHQVKAENLGLAAEAVANQSREAIPAKRFGDPSEFGAACAFLCSAQAGYFTGQSLLIDGGVYSGIL</sequence>
<dbReference type="PRINTS" id="PR00080">
    <property type="entry name" value="SDRFAMILY"/>
</dbReference>
<dbReference type="InterPro" id="IPR036291">
    <property type="entry name" value="NAD(P)-bd_dom_sf"/>
</dbReference>
<dbReference type="AlphaFoldDB" id="A0A2N0D093"/>
<dbReference type="InterPro" id="IPR050259">
    <property type="entry name" value="SDR"/>
</dbReference>
<accession>A0A2N0D093</accession>